<evidence type="ECO:0000313" key="1">
    <source>
        <dbReference type="EMBL" id="CEP23067.1"/>
    </source>
</evidence>
<name>A0A0H5C5H4_CYBJN</name>
<gene>
    <name evidence="1" type="ORF">BN1211_3574</name>
</gene>
<dbReference type="AlphaFoldDB" id="A0A0H5C5H4"/>
<protein>
    <submittedName>
        <fullName evidence="1">Uncharacterized protein</fullName>
    </submittedName>
</protein>
<proteinExistence type="predicted"/>
<reference evidence="2" key="1">
    <citation type="journal article" date="2015" name="J. Biotechnol.">
        <title>The structure of the Cyberlindnera jadinii genome and its relation to Candida utilis analyzed by the occurrence of single nucleotide polymorphisms.</title>
        <authorList>
            <person name="Rupp O."/>
            <person name="Brinkrolf K."/>
            <person name="Buerth C."/>
            <person name="Kunigo M."/>
            <person name="Schneider J."/>
            <person name="Jaenicke S."/>
            <person name="Goesmann A."/>
            <person name="Puehler A."/>
            <person name="Jaeger K.-E."/>
            <person name="Ernst J.F."/>
        </authorList>
    </citation>
    <scope>NUCLEOTIDE SEQUENCE [LARGE SCALE GENOMIC DNA]</scope>
    <source>
        <strain evidence="2">ATCC 18201 / CBS 1600 / BCRC 20928 / JCM 3617 / NBRC 0987 / NRRL Y-1542</strain>
    </source>
</reference>
<dbReference type="Proteomes" id="UP000038830">
    <property type="component" value="Unassembled WGS sequence"/>
</dbReference>
<evidence type="ECO:0000313" key="2">
    <source>
        <dbReference type="Proteomes" id="UP000038830"/>
    </source>
</evidence>
<accession>A0A0H5C5H4</accession>
<organism evidence="1 2">
    <name type="scientific">Cyberlindnera jadinii (strain ATCC 18201 / CBS 1600 / BCRC 20928 / JCM 3617 / NBRC 0987 / NRRL Y-1542)</name>
    <name type="common">Torula yeast</name>
    <name type="synonym">Candida utilis</name>
    <dbReference type="NCBI Taxonomy" id="983966"/>
    <lineage>
        <taxon>Eukaryota</taxon>
        <taxon>Fungi</taxon>
        <taxon>Dikarya</taxon>
        <taxon>Ascomycota</taxon>
        <taxon>Saccharomycotina</taxon>
        <taxon>Saccharomycetes</taxon>
        <taxon>Phaffomycetales</taxon>
        <taxon>Phaffomycetaceae</taxon>
        <taxon>Cyberlindnera</taxon>
    </lineage>
</organism>
<dbReference type="EMBL" id="CDQK01000004">
    <property type="protein sequence ID" value="CEP23067.1"/>
    <property type="molecule type" value="Genomic_DNA"/>
</dbReference>
<sequence length="198" mass="21215">MALSNSNLVLNTCCSVVVDVGTGLLSPAPGVSKCKSILLQRHQCEFKQYCSVPSQLLATGLLAIGRSNSRSSCVTFSTISCSLDKICWFFNVFSKVISSNLISVDESVGNSSPSWPPLATPTSAVSRAALASLLNKCDTRSLSLRGELLLTELIAASCYTLTPTRTNSHSTGTTISTQLRFLCGYQRTSTKIYRDTNA</sequence>